<feature type="compositionally biased region" description="Low complexity" evidence="5">
    <location>
        <begin position="484"/>
        <end position="504"/>
    </location>
</feature>
<dbReference type="GO" id="GO:0005882">
    <property type="term" value="C:intermediate filament"/>
    <property type="evidence" value="ECO:0007669"/>
    <property type="project" value="UniProtKB-KW"/>
</dbReference>
<dbReference type="GO" id="GO:0031507">
    <property type="term" value="P:heterochromatin formation"/>
    <property type="evidence" value="ECO:0007669"/>
    <property type="project" value="TreeGrafter"/>
</dbReference>
<organism evidence="7 8">
    <name type="scientific">Knipowitschia caucasica</name>
    <name type="common">Caucasian dwarf goby</name>
    <name type="synonym">Pomatoschistus caucasicus</name>
    <dbReference type="NCBI Taxonomy" id="637954"/>
    <lineage>
        <taxon>Eukaryota</taxon>
        <taxon>Metazoa</taxon>
        <taxon>Chordata</taxon>
        <taxon>Craniata</taxon>
        <taxon>Vertebrata</taxon>
        <taxon>Euteleostomi</taxon>
        <taxon>Actinopterygii</taxon>
        <taxon>Neopterygii</taxon>
        <taxon>Teleostei</taxon>
        <taxon>Neoteleostei</taxon>
        <taxon>Acanthomorphata</taxon>
        <taxon>Gobiaria</taxon>
        <taxon>Gobiiformes</taxon>
        <taxon>Gobioidei</taxon>
        <taxon>Gobiidae</taxon>
        <taxon>Gobiinae</taxon>
        <taxon>Knipowitschia</taxon>
    </lineage>
</organism>
<protein>
    <recommendedName>
        <fullName evidence="6">IF rod domain-containing protein</fullName>
    </recommendedName>
</protein>
<dbReference type="GO" id="GO:0005652">
    <property type="term" value="C:nuclear lamina"/>
    <property type="evidence" value="ECO:0007669"/>
    <property type="project" value="TreeGrafter"/>
</dbReference>
<dbReference type="PANTHER" id="PTHR45721">
    <property type="entry name" value="LAMIN DM0-RELATED"/>
    <property type="match status" value="1"/>
</dbReference>
<name>A0AAV2MFS7_KNICA</name>
<feature type="region of interest" description="Disordered" evidence="5">
    <location>
        <begin position="436"/>
        <end position="504"/>
    </location>
</feature>
<keyword evidence="1 3" id="KW-0403">Intermediate filament</keyword>
<dbReference type="SUPFAM" id="SSF64593">
    <property type="entry name" value="Intermediate filament protein, coiled coil region"/>
    <property type="match status" value="2"/>
</dbReference>
<evidence type="ECO:0000256" key="5">
    <source>
        <dbReference type="SAM" id="MobiDB-lite"/>
    </source>
</evidence>
<dbReference type="Gene3D" id="1.20.5.1160">
    <property type="entry name" value="Vasodilator-stimulated phosphoprotein"/>
    <property type="match status" value="2"/>
</dbReference>
<accession>A0AAV2MFS7</accession>
<dbReference type="GO" id="GO:0007097">
    <property type="term" value="P:nuclear migration"/>
    <property type="evidence" value="ECO:0007669"/>
    <property type="project" value="TreeGrafter"/>
</dbReference>
<gene>
    <name evidence="7" type="ORF">KC01_LOCUS38570</name>
</gene>
<feature type="domain" description="IF rod" evidence="6">
    <location>
        <begin position="81"/>
        <end position="437"/>
    </location>
</feature>
<keyword evidence="8" id="KW-1185">Reference proteome</keyword>
<dbReference type="PANTHER" id="PTHR45721:SF5">
    <property type="entry name" value="PRELAMIN-A_C"/>
    <property type="match status" value="1"/>
</dbReference>
<feature type="compositionally biased region" description="Polar residues" evidence="5">
    <location>
        <begin position="460"/>
        <end position="483"/>
    </location>
</feature>
<dbReference type="GO" id="GO:0051664">
    <property type="term" value="P:nuclear pore localization"/>
    <property type="evidence" value="ECO:0007669"/>
    <property type="project" value="TreeGrafter"/>
</dbReference>
<dbReference type="EMBL" id="OZ035829">
    <property type="protein sequence ID" value="CAL1612225.1"/>
    <property type="molecule type" value="Genomic_DNA"/>
</dbReference>
<evidence type="ECO:0000256" key="1">
    <source>
        <dbReference type="ARBA" id="ARBA00022754"/>
    </source>
</evidence>
<evidence type="ECO:0000256" key="2">
    <source>
        <dbReference type="ARBA" id="ARBA00023054"/>
    </source>
</evidence>
<feature type="coiled-coil region" evidence="4">
    <location>
        <begin position="342"/>
        <end position="415"/>
    </location>
</feature>
<keyword evidence="2 4" id="KW-0175">Coiled coil</keyword>
<dbReference type="GO" id="GO:0090435">
    <property type="term" value="P:protein localization to nuclear envelope"/>
    <property type="evidence" value="ECO:0007669"/>
    <property type="project" value="TreeGrafter"/>
</dbReference>
<comment type="similarity">
    <text evidence="3">Belongs to the intermediate filament family.</text>
</comment>
<dbReference type="Gene3D" id="1.20.5.500">
    <property type="entry name" value="Single helix bin"/>
    <property type="match status" value="1"/>
</dbReference>
<evidence type="ECO:0000313" key="8">
    <source>
        <dbReference type="Proteomes" id="UP001497482"/>
    </source>
</evidence>
<dbReference type="PROSITE" id="PS00226">
    <property type="entry name" value="IF_ROD_1"/>
    <property type="match status" value="1"/>
</dbReference>
<dbReference type="InterPro" id="IPR039008">
    <property type="entry name" value="IF_rod_dom"/>
</dbReference>
<dbReference type="Pfam" id="PF00038">
    <property type="entry name" value="Filament"/>
    <property type="match status" value="1"/>
</dbReference>
<dbReference type="Gene3D" id="1.20.5.170">
    <property type="match status" value="1"/>
</dbReference>
<dbReference type="GO" id="GO:0005200">
    <property type="term" value="F:structural constituent of cytoskeleton"/>
    <property type="evidence" value="ECO:0007669"/>
    <property type="project" value="TreeGrafter"/>
</dbReference>
<evidence type="ECO:0000256" key="4">
    <source>
        <dbReference type="SAM" id="Coils"/>
    </source>
</evidence>
<dbReference type="SMART" id="SM01391">
    <property type="entry name" value="Filament"/>
    <property type="match status" value="1"/>
</dbReference>
<evidence type="ECO:0000259" key="6">
    <source>
        <dbReference type="PROSITE" id="PS51842"/>
    </source>
</evidence>
<dbReference type="GO" id="GO:0006998">
    <property type="term" value="P:nuclear envelope organization"/>
    <property type="evidence" value="ECO:0007669"/>
    <property type="project" value="TreeGrafter"/>
</dbReference>
<dbReference type="AlphaFoldDB" id="A0AAV2MFS7"/>
<dbReference type="PROSITE" id="PS51842">
    <property type="entry name" value="IF_ROD_2"/>
    <property type="match status" value="1"/>
</dbReference>
<proteinExistence type="inferred from homology"/>
<reference evidence="7 8" key="1">
    <citation type="submission" date="2024-04" db="EMBL/GenBank/DDBJ databases">
        <authorList>
            <person name="Waldvogel A.-M."/>
            <person name="Schoenle A."/>
        </authorList>
    </citation>
    <scope>NUCLEOTIDE SEQUENCE [LARGE SCALE GENOMIC DNA]</scope>
</reference>
<dbReference type="InterPro" id="IPR018039">
    <property type="entry name" value="IF_conserved"/>
</dbReference>
<feature type="coiled-coil region" evidence="4">
    <location>
        <begin position="92"/>
        <end position="267"/>
    </location>
</feature>
<evidence type="ECO:0000313" key="7">
    <source>
        <dbReference type="EMBL" id="CAL1612225.1"/>
    </source>
</evidence>
<sequence>MLLFACPLAGEEVFGRDPSPSPSLLTPPPSAPPLWIHVQTGVGLPLTRQDFTSQIITMETPNTKRVSMRAVSPARISRLQEKEELCNLNDRLAVYIDKVRSLEAENSSLRLRVSESESSVTRDLSGIKAAYENELADARQTLDQVAKERARMQLELGKLRAEYNELKARNSKKESDLEAALARLKELEALLHSKEASLSTALGERRGLEGEVLELRAQVATLEASLADVKKQLQDEMLRRVDAENRMQTVREELEFQKNIYKEEQRESFSRHQSRVMEVDGSRQRDFESKLQEALADLRAQHEEQVRMYKEEVERTYTAKMENMRDSANRNSHLVGAAQEELTQTRVRLEGMSGQLSQLQKQLSESEARARGLEDCLSRERDTMRRRLEEKERQMMELTARMQQQLDEYQELLDIKLALDMEINAYRKLLEGEEKRLSLSPGSIKETISRTSGSGSGGSFTRNLYSQTSASTKSTPMARTSSGTQRSSVQASSTTSSTQATSGTQAQLASSTQICFGLF</sequence>
<dbReference type="Proteomes" id="UP001497482">
    <property type="component" value="Chromosome 7"/>
</dbReference>
<evidence type="ECO:0000256" key="3">
    <source>
        <dbReference type="RuleBase" id="RU000685"/>
    </source>
</evidence>